<keyword evidence="4" id="KW-1185">Reference proteome</keyword>
<dbReference type="AlphaFoldDB" id="A0AAD5NAN6"/>
<accession>A0AAD5NAN6</accession>
<dbReference type="PANTHER" id="PTHR45908:SF11">
    <property type="entry name" value="FUNGAL LIPASE-LIKE DOMAIN-CONTAINING PROTEIN"/>
    <property type="match status" value="1"/>
</dbReference>
<dbReference type="SUPFAM" id="SSF53474">
    <property type="entry name" value="alpha/beta-Hydrolases"/>
    <property type="match status" value="1"/>
</dbReference>
<dbReference type="InterPro" id="IPR002921">
    <property type="entry name" value="Fungal_lipase-type"/>
</dbReference>
<dbReference type="Pfam" id="PF01764">
    <property type="entry name" value="Lipase_3"/>
    <property type="match status" value="1"/>
</dbReference>
<sequence length="122" mass="14029">MTVWLGGIEDAFLRASEKFKDYELWIVGHSLGGAIASLAASYIEKMKVFDGDRIKLVTFGQPRTGDVDFAKAHGKQIPYSFRVTHSRDIVPHLPPKAVEHYYHHKSEILYNNRYDDGQLYRM</sequence>
<evidence type="ECO:0000313" key="3">
    <source>
        <dbReference type="EMBL" id="KAJ1364084.1"/>
    </source>
</evidence>
<name>A0AAD5NAN6_PARTN</name>
<dbReference type="GO" id="GO:0006629">
    <property type="term" value="P:lipid metabolic process"/>
    <property type="evidence" value="ECO:0007669"/>
    <property type="project" value="InterPro"/>
</dbReference>
<dbReference type="Proteomes" id="UP001196413">
    <property type="component" value="Unassembled WGS sequence"/>
</dbReference>
<dbReference type="PANTHER" id="PTHR45908">
    <property type="entry name" value="PROTEIN CBG11750-RELATED"/>
    <property type="match status" value="1"/>
</dbReference>
<evidence type="ECO:0000259" key="2">
    <source>
        <dbReference type="Pfam" id="PF01764"/>
    </source>
</evidence>
<dbReference type="Gene3D" id="3.40.50.1820">
    <property type="entry name" value="alpha/beta hydrolase"/>
    <property type="match status" value="1"/>
</dbReference>
<keyword evidence="1" id="KW-0812">Transmembrane</keyword>
<reference evidence="3" key="1">
    <citation type="submission" date="2021-06" db="EMBL/GenBank/DDBJ databases">
        <title>Parelaphostrongylus tenuis whole genome reference sequence.</title>
        <authorList>
            <person name="Garwood T.J."/>
            <person name="Larsen P.A."/>
            <person name="Fountain-Jones N.M."/>
            <person name="Garbe J.R."/>
            <person name="Macchietto M.G."/>
            <person name="Kania S.A."/>
            <person name="Gerhold R.W."/>
            <person name="Richards J.E."/>
            <person name="Wolf T.M."/>
        </authorList>
    </citation>
    <scope>NUCLEOTIDE SEQUENCE</scope>
    <source>
        <strain evidence="3">MNPRO001-30</strain>
        <tissue evidence="3">Meninges</tissue>
    </source>
</reference>
<keyword evidence="1" id="KW-0472">Membrane</keyword>
<evidence type="ECO:0000313" key="4">
    <source>
        <dbReference type="Proteomes" id="UP001196413"/>
    </source>
</evidence>
<keyword evidence="1" id="KW-1133">Transmembrane helix</keyword>
<dbReference type="InterPro" id="IPR029058">
    <property type="entry name" value="AB_hydrolase_fold"/>
</dbReference>
<protein>
    <recommendedName>
        <fullName evidence="2">Fungal lipase-type domain-containing protein</fullName>
    </recommendedName>
</protein>
<organism evidence="3 4">
    <name type="scientific">Parelaphostrongylus tenuis</name>
    <name type="common">Meningeal worm</name>
    <dbReference type="NCBI Taxonomy" id="148309"/>
    <lineage>
        <taxon>Eukaryota</taxon>
        <taxon>Metazoa</taxon>
        <taxon>Ecdysozoa</taxon>
        <taxon>Nematoda</taxon>
        <taxon>Chromadorea</taxon>
        <taxon>Rhabditida</taxon>
        <taxon>Rhabditina</taxon>
        <taxon>Rhabditomorpha</taxon>
        <taxon>Strongyloidea</taxon>
        <taxon>Metastrongylidae</taxon>
        <taxon>Parelaphostrongylus</taxon>
    </lineage>
</organism>
<dbReference type="CDD" id="cd00519">
    <property type="entry name" value="Lipase_3"/>
    <property type="match status" value="1"/>
</dbReference>
<evidence type="ECO:0000256" key="1">
    <source>
        <dbReference type="SAM" id="Phobius"/>
    </source>
</evidence>
<gene>
    <name evidence="3" type="ORF">KIN20_024091</name>
</gene>
<feature type="transmembrane region" description="Helical" evidence="1">
    <location>
        <begin position="24"/>
        <end position="43"/>
    </location>
</feature>
<feature type="domain" description="Fungal lipase-type" evidence="2">
    <location>
        <begin position="3"/>
        <end position="96"/>
    </location>
</feature>
<dbReference type="EMBL" id="JAHQIW010004869">
    <property type="protein sequence ID" value="KAJ1364084.1"/>
    <property type="molecule type" value="Genomic_DNA"/>
</dbReference>
<comment type="caution">
    <text evidence="3">The sequence shown here is derived from an EMBL/GenBank/DDBJ whole genome shotgun (WGS) entry which is preliminary data.</text>
</comment>
<proteinExistence type="predicted"/>